<dbReference type="EMBL" id="BMAU01021435">
    <property type="protein sequence ID" value="GFY36192.1"/>
    <property type="molecule type" value="Genomic_DNA"/>
</dbReference>
<dbReference type="AlphaFoldDB" id="A0A8X6WKJ2"/>
<protein>
    <submittedName>
        <fullName evidence="1">Uncharacterized protein</fullName>
    </submittedName>
</protein>
<name>A0A8X6WKJ2_TRICX</name>
<proteinExistence type="predicted"/>
<evidence type="ECO:0000313" key="1">
    <source>
        <dbReference type="EMBL" id="GFY36192.1"/>
    </source>
</evidence>
<accession>A0A8X6WKJ2</accession>
<reference evidence="1" key="1">
    <citation type="submission" date="2020-08" db="EMBL/GenBank/DDBJ databases">
        <title>Multicomponent nature underlies the extraordinary mechanical properties of spider dragline silk.</title>
        <authorList>
            <person name="Kono N."/>
            <person name="Nakamura H."/>
            <person name="Mori M."/>
            <person name="Yoshida Y."/>
            <person name="Ohtoshi R."/>
            <person name="Malay A.D."/>
            <person name="Moran D.A.P."/>
            <person name="Tomita M."/>
            <person name="Numata K."/>
            <person name="Arakawa K."/>
        </authorList>
    </citation>
    <scope>NUCLEOTIDE SEQUENCE</scope>
</reference>
<comment type="caution">
    <text evidence="1">The sequence shown here is derived from an EMBL/GenBank/DDBJ whole genome shotgun (WGS) entry which is preliminary data.</text>
</comment>
<gene>
    <name evidence="1" type="ORF">TNCV_4845641</name>
</gene>
<evidence type="ECO:0000313" key="2">
    <source>
        <dbReference type="Proteomes" id="UP000887159"/>
    </source>
</evidence>
<dbReference type="Proteomes" id="UP000887159">
    <property type="component" value="Unassembled WGS sequence"/>
</dbReference>
<sequence>MQLKLPYCPTMCDTFHRLAATKTPVITVQKRNEFHNDVYVDGRSSCIEIALKTTMNENFYLSTPNAIQMAVHSPFMMVNPFTDGFSIRPCTTYKMQLQKNLETMDSRWLYGTQCWIPTVITIRREDRRYPHVHHGSYSTTQALSQEMVLFE</sequence>
<keyword evidence="2" id="KW-1185">Reference proteome</keyword>
<organism evidence="1 2">
    <name type="scientific">Trichonephila clavipes</name>
    <name type="common">Golden silk orbweaver</name>
    <name type="synonym">Nephila clavipes</name>
    <dbReference type="NCBI Taxonomy" id="2585209"/>
    <lineage>
        <taxon>Eukaryota</taxon>
        <taxon>Metazoa</taxon>
        <taxon>Ecdysozoa</taxon>
        <taxon>Arthropoda</taxon>
        <taxon>Chelicerata</taxon>
        <taxon>Arachnida</taxon>
        <taxon>Araneae</taxon>
        <taxon>Araneomorphae</taxon>
        <taxon>Entelegynae</taxon>
        <taxon>Araneoidea</taxon>
        <taxon>Nephilidae</taxon>
        <taxon>Trichonephila</taxon>
    </lineage>
</organism>